<keyword evidence="6" id="KW-1185">Reference proteome</keyword>
<protein>
    <submittedName>
        <fullName evidence="5">GTP-binding protein-like protein</fullName>
    </submittedName>
</protein>
<dbReference type="InterPro" id="IPR027417">
    <property type="entry name" value="P-loop_NTPase"/>
</dbReference>
<accession>A0A086TGQ2</accession>
<dbReference type="FunFam" id="2.40.30.10:FF:000014">
    <property type="entry name" value="Probable GTP-binding protein 1"/>
    <property type="match status" value="1"/>
</dbReference>
<dbReference type="Pfam" id="PF00009">
    <property type="entry name" value="GTP_EFTU"/>
    <property type="match status" value="1"/>
</dbReference>
<keyword evidence="3" id="KW-0342">GTP-binding</keyword>
<dbReference type="CDD" id="cd03708">
    <property type="entry name" value="GTPBP_III"/>
    <property type="match status" value="1"/>
</dbReference>
<dbReference type="InterPro" id="IPR009001">
    <property type="entry name" value="Transl_elong_EF1A/Init_IF2_C"/>
</dbReference>
<dbReference type="Gene3D" id="3.40.50.300">
    <property type="entry name" value="P-loop containing nucleotide triphosphate hydrolases"/>
    <property type="match status" value="1"/>
</dbReference>
<dbReference type="Pfam" id="PF03144">
    <property type="entry name" value="GTP_EFTU_D2"/>
    <property type="match status" value="1"/>
</dbReference>
<dbReference type="InterPro" id="IPR000795">
    <property type="entry name" value="T_Tr_GTP-bd_dom"/>
</dbReference>
<evidence type="ECO:0000313" key="6">
    <source>
        <dbReference type="Proteomes" id="UP000029964"/>
    </source>
</evidence>
<dbReference type="CDD" id="cd03694">
    <property type="entry name" value="GTPBP_II"/>
    <property type="match status" value="1"/>
</dbReference>
<sequence>MATRRKNQPREGRRGETALSDFAEYVEAQQGIRYPATVSSAERDASGDHHEELDELFDNLELSDTAPQVPLRDLLLASADETLGQLEKVISERIAEGHGETVFEIGYDNSGNSMKLTVEEWNTAYARLEEAASKVRASCQLLITKNVGGDKEAASTATNPSKDKSCSGKVLIRQTPAKIEDVIETRIAVVGNVDAGKSTMLGVLVKGDLDDGRGKARVNLFRHKHEVETGRTSSVGMEIMGFDSTGKIITSDIPGRKLPWEEIGRRSAKVITFTDLAGHEKYLRTTVFGLLSSSPNYCLLMVAANNGLVGMSKEHLGIALALNVPIMIVVTKIDICPPNILEETLTQITKVMKSPGARKMLTFIRTREECVNTATQFVSQRICPVFLVSNVTGESLDLVRTFLNILPHHGRYNSDAPFEFHVNDTFSVPFAGTVVSGIVRSGVAHEGDAVLIGPDALGQFKETAIRSIERKRIRVPAVSAGQSASFALKKVKRKEVRKGMVVLPKTDQPAPTVYHEFVAEVLILSHATTIKTKYQAMLHVGPVQQTCSIIDMDRELIRTGDRALVAFRFVQRPEYLVAGDRLIFREGRTRGLGIVKSVGYDPSKPLREARERGGG</sequence>
<dbReference type="PROSITE" id="PS51722">
    <property type="entry name" value="G_TR_2"/>
    <property type="match status" value="1"/>
</dbReference>
<dbReference type="Proteomes" id="UP000029964">
    <property type="component" value="Unassembled WGS sequence"/>
</dbReference>
<dbReference type="FunFam" id="3.40.50.300:FF:000091">
    <property type="entry name" value="Probable GTP-binding protein 1"/>
    <property type="match status" value="1"/>
</dbReference>
<dbReference type="InterPro" id="IPR009000">
    <property type="entry name" value="Transl_B-barrel_sf"/>
</dbReference>
<dbReference type="PANTHER" id="PTHR43721">
    <property type="entry name" value="ELONGATION FACTOR TU-RELATED"/>
    <property type="match status" value="1"/>
</dbReference>
<dbReference type="PANTHER" id="PTHR43721:SF9">
    <property type="entry name" value="GTP-BINDING PROTEIN 1"/>
    <property type="match status" value="1"/>
</dbReference>
<dbReference type="InterPro" id="IPR050055">
    <property type="entry name" value="EF-Tu_GTPase"/>
</dbReference>
<proteinExistence type="inferred from homology"/>
<dbReference type="STRING" id="857340.A0A086TGQ2"/>
<feature type="domain" description="Tr-type G" evidence="4">
    <location>
        <begin position="182"/>
        <end position="415"/>
    </location>
</feature>
<gene>
    <name evidence="5" type="ORF">ACRE_007350</name>
</gene>
<comment type="caution">
    <text evidence="5">The sequence shown here is derived from an EMBL/GenBank/DDBJ whole genome shotgun (WGS) entry which is preliminary data.</text>
</comment>
<keyword evidence="2" id="KW-0547">Nucleotide-binding</keyword>
<reference evidence="6" key="1">
    <citation type="journal article" date="2014" name="Genome Announc.">
        <title>Genome sequence and annotation of Acremonium chrysogenum, producer of the beta-lactam antibiotic cephalosporin C.</title>
        <authorList>
            <person name="Terfehr D."/>
            <person name="Dahlmann T.A."/>
            <person name="Specht T."/>
            <person name="Zadra I."/>
            <person name="Kuernsteiner H."/>
            <person name="Kueck U."/>
        </authorList>
    </citation>
    <scope>NUCLEOTIDE SEQUENCE [LARGE SCALE GENOMIC DNA]</scope>
    <source>
        <strain evidence="6">ATCC 11550 / CBS 779.69 / DSM 880 / IAM 14645 / JCM 23072 / IMI 49137</strain>
    </source>
</reference>
<evidence type="ECO:0000256" key="1">
    <source>
        <dbReference type="ARBA" id="ARBA00007249"/>
    </source>
</evidence>
<dbReference type="GO" id="GO:0005525">
    <property type="term" value="F:GTP binding"/>
    <property type="evidence" value="ECO:0007669"/>
    <property type="project" value="UniProtKB-KW"/>
</dbReference>
<evidence type="ECO:0000256" key="2">
    <source>
        <dbReference type="ARBA" id="ARBA00022741"/>
    </source>
</evidence>
<dbReference type="GO" id="GO:0003746">
    <property type="term" value="F:translation elongation factor activity"/>
    <property type="evidence" value="ECO:0007669"/>
    <property type="project" value="TreeGrafter"/>
</dbReference>
<dbReference type="CDD" id="cd04165">
    <property type="entry name" value="GTPBP1_like"/>
    <property type="match status" value="1"/>
</dbReference>
<evidence type="ECO:0000313" key="5">
    <source>
        <dbReference type="EMBL" id="KFH48534.1"/>
    </source>
</evidence>
<name>A0A086TGQ2_HAPC1</name>
<dbReference type="SUPFAM" id="SSF52540">
    <property type="entry name" value="P-loop containing nucleoside triphosphate hydrolases"/>
    <property type="match status" value="1"/>
</dbReference>
<evidence type="ECO:0000259" key="4">
    <source>
        <dbReference type="PROSITE" id="PS51722"/>
    </source>
</evidence>
<dbReference type="InterPro" id="IPR035531">
    <property type="entry name" value="GTPBP1-like"/>
</dbReference>
<dbReference type="SUPFAM" id="SSF50465">
    <property type="entry name" value="EF-Tu/eEF-1alpha/eIF2-gamma C-terminal domain"/>
    <property type="match status" value="1"/>
</dbReference>
<dbReference type="GO" id="GO:0003924">
    <property type="term" value="F:GTPase activity"/>
    <property type="evidence" value="ECO:0007669"/>
    <property type="project" value="InterPro"/>
</dbReference>
<dbReference type="HOGENOM" id="CLU_012821_0_0_1"/>
<dbReference type="Gene3D" id="2.40.30.10">
    <property type="entry name" value="Translation factors"/>
    <property type="match status" value="1"/>
</dbReference>
<dbReference type="OrthoDB" id="248233at2759"/>
<organism evidence="5 6">
    <name type="scientific">Hapsidospora chrysogenum (strain ATCC 11550 / CBS 779.69 / DSM 880 / IAM 14645 / JCM 23072 / IMI 49137)</name>
    <name type="common">Acremonium chrysogenum</name>
    <dbReference type="NCBI Taxonomy" id="857340"/>
    <lineage>
        <taxon>Eukaryota</taxon>
        <taxon>Fungi</taxon>
        <taxon>Dikarya</taxon>
        <taxon>Ascomycota</taxon>
        <taxon>Pezizomycotina</taxon>
        <taxon>Sordariomycetes</taxon>
        <taxon>Hypocreomycetidae</taxon>
        <taxon>Hypocreales</taxon>
        <taxon>Bionectriaceae</taxon>
        <taxon>Hapsidospora</taxon>
    </lineage>
</organism>
<comment type="similarity">
    <text evidence="1">Belongs to the TRAFAC class translation factor GTPase superfamily. Classic translation factor GTPase family. EF-Tu/EF-1A subfamily.</text>
</comment>
<dbReference type="InterPro" id="IPR004161">
    <property type="entry name" value="EFTu-like_2"/>
</dbReference>
<dbReference type="EMBL" id="JPKY01000003">
    <property type="protein sequence ID" value="KFH48534.1"/>
    <property type="molecule type" value="Genomic_DNA"/>
</dbReference>
<dbReference type="AlphaFoldDB" id="A0A086TGQ2"/>
<evidence type="ECO:0000256" key="3">
    <source>
        <dbReference type="ARBA" id="ARBA00023134"/>
    </source>
</evidence>
<dbReference type="SUPFAM" id="SSF50447">
    <property type="entry name" value="Translation proteins"/>
    <property type="match status" value="1"/>
</dbReference>